<protein>
    <submittedName>
        <fullName evidence="1">Uncharacterized protein</fullName>
    </submittedName>
</protein>
<dbReference type="AlphaFoldDB" id="A0A843V4P0"/>
<sequence>MSWLPTSITSKSWICCRLPCRTLLRFLWNRRSVAAVEQVDLSLTGVDSTVIDFIFLLTGVDLSVMWASSSSLDSDSSELVFS</sequence>
<gene>
    <name evidence="1" type="ORF">Taro_023636</name>
</gene>
<accession>A0A843V4P0</accession>
<keyword evidence="2" id="KW-1185">Reference proteome</keyword>
<dbReference type="EMBL" id="NMUH01001296">
    <property type="protein sequence ID" value="MQL91028.1"/>
    <property type="molecule type" value="Genomic_DNA"/>
</dbReference>
<proteinExistence type="predicted"/>
<organism evidence="1 2">
    <name type="scientific">Colocasia esculenta</name>
    <name type="common">Wild taro</name>
    <name type="synonym">Arum esculentum</name>
    <dbReference type="NCBI Taxonomy" id="4460"/>
    <lineage>
        <taxon>Eukaryota</taxon>
        <taxon>Viridiplantae</taxon>
        <taxon>Streptophyta</taxon>
        <taxon>Embryophyta</taxon>
        <taxon>Tracheophyta</taxon>
        <taxon>Spermatophyta</taxon>
        <taxon>Magnoliopsida</taxon>
        <taxon>Liliopsida</taxon>
        <taxon>Araceae</taxon>
        <taxon>Aroideae</taxon>
        <taxon>Colocasieae</taxon>
        <taxon>Colocasia</taxon>
    </lineage>
</organism>
<evidence type="ECO:0000313" key="1">
    <source>
        <dbReference type="EMBL" id="MQL91028.1"/>
    </source>
</evidence>
<evidence type="ECO:0000313" key="2">
    <source>
        <dbReference type="Proteomes" id="UP000652761"/>
    </source>
</evidence>
<name>A0A843V4P0_COLES</name>
<comment type="caution">
    <text evidence="1">The sequence shown here is derived from an EMBL/GenBank/DDBJ whole genome shotgun (WGS) entry which is preliminary data.</text>
</comment>
<dbReference type="Proteomes" id="UP000652761">
    <property type="component" value="Unassembled WGS sequence"/>
</dbReference>
<reference evidence="1" key="1">
    <citation type="submission" date="2017-07" db="EMBL/GenBank/DDBJ databases">
        <title>Taro Niue Genome Assembly and Annotation.</title>
        <authorList>
            <person name="Atibalentja N."/>
            <person name="Keating K."/>
            <person name="Fields C.J."/>
        </authorList>
    </citation>
    <scope>NUCLEOTIDE SEQUENCE</scope>
    <source>
        <strain evidence="1">Niue_2</strain>
        <tissue evidence="1">Leaf</tissue>
    </source>
</reference>